<dbReference type="EMBL" id="WOAA01000007">
    <property type="protein sequence ID" value="MUG66504.1"/>
    <property type="molecule type" value="Genomic_DNA"/>
</dbReference>
<organism evidence="6 7">
    <name type="scientific">Paenibacillus campinasensis</name>
    <dbReference type="NCBI Taxonomy" id="66347"/>
    <lineage>
        <taxon>Bacteria</taxon>
        <taxon>Bacillati</taxon>
        <taxon>Bacillota</taxon>
        <taxon>Bacilli</taxon>
        <taxon>Bacillales</taxon>
        <taxon>Paenibacillaceae</taxon>
        <taxon>Paenibacillus</taxon>
    </lineage>
</organism>
<dbReference type="InterPro" id="IPR003679">
    <property type="entry name" value="Amioglycoside_AcTrfase"/>
</dbReference>
<evidence type="ECO:0000313" key="5">
    <source>
        <dbReference type="EMBL" id="MUG66504.1"/>
    </source>
</evidence>
<keyword evidence="8" id="KW-1185">Reference proteome</keyword>
<evidence type="ECO:0000256" key="4">
    <source>
        <dbReference type="RuleBase" id="RU365031"/>
    </source>
</evidence>
<keyword evidence="2 4" id="KW-0808">Transferase</keyword>
<dbReference type="AlphaFoldDB" id="A0A268EXW7"/>
<dbReference type="SUPFAM" id="SSF110710">
    <property type="entry name" value="TTHA0583/YokD-like"/>
    <property type="match status" value="1"/>
</dbReference>
<dbReference type="EC" id="2.3.1.-" evidence="4"/>
<dbReference type="Proteomes" id="UP000215596">
    <property type="component" value="Unassembled WGS sequence"/>
</dbReference>
<reference evidence="5 8" key="2">
    <citation type="submission" date="2019-11" db="EMBL/GenBank/DDBJ databases">
        <title>Draft genome sequences of five Paenibacillus species of dairy origin.</title>
        <authorList>
            <person name="Olajide A.M."/>
            <person name="Chen S."/>
            <person name="Lapointe G."/>
        </authorList>
    </citation>
    <scope>NUCLEOTIDE SEQUENCE [LARGE SCALE GENOMIC DNA]</scope>
    <source>
        <strain evidence="5 8">3CS1</strain>
    </source>
</reference>
<comment type="catalytic activity">
    <reaction evidence="4">
        <text>a 2-deoxystreptamine antibiotic + acetyl-CoA = an N(3)-acetyl-2-deoxystreptamine antibiotic + CoA + H(+)</text>
        <dbReference type="Rhea" id="RHEA:12665"/>
        <dbReference type="ChEBI" id="CHEBI:15378"/>
        <dbReference type="ChEBI" id="CHEBI:57287"/>
        <dbReference type="ChEBI" id="CHEBI:57288"/>
        <dbReference type="ChEBI" id="CHEBI:57921"/>
        <dbReference type="ChEBI" id="CHEBI:77452"/>
        <dbReference type="EC" id="2.3.1.81"/>
    </reaction>
</comment>
<dbReference type="PANTHER" id="PTHR11104:SF0">
    <property type="entry name" value="SPBETA PROPHAGE-DERIVED AMINOGLYCOSIDE N(3')-ACETYLTRANSFERASE-LIKE PROTEIN YOKD"/>
    <property type="match status" value="1"/>
</dbReference>
<evidence type="ECO:0000256" key="3">
    <source>
        <dbReference type="ARBA" id="ARBA00023315"/>
    </source>
</evidence>
<evidence type="ECO:0000256" key="2">
    <source>
        <dbReference type="ARBA" id="ARBA00022679"/>
    </source>
</evidence>
<comment type="caution">
    <text evidence="6">The sequence shown here is derived from an EMBL/GenBank/DDBJ whole genome shotgun (WGS) entry which is preliminary data.</text>
</comment>
<sequence>MIIERPITMNDMVRDLKVLGVTEGMTLLVHSSLKSIGGWIPGGPEAVILALEEAIGREGTLVMPTQSSNLTDPATWRNPPAAEAWWQLIRDEMPPYDPDLTVTTGMGVIAETFRKQAGVVRSSHPQLSFAARGPLAKQLMCPHELDFGLGDPSPLARLYETGAYVLHLGTGHATNTSFHLAEYRADWEGKKVITSCAPIRRAGERTEWVTFEDINFYSDDFEQLGMAFEAAYPDAWSRGQIGNAPSLLAAQPKMVDYAVNWLKAHRKAERPTP</sequence>
<keyword evidence="4" id="KW-0046">Antibiotic resistance</keyword>
<evidence type="ECO:0000256" key="1">
    <source>
        <dbReference type="ARBA" id="ARBA00006383"/>
    </source>
</evidence>
<accession>A0A268EXW7</accession>
<gene>
    <name evidence="6" type="ORF">CHH67_08225</name>
    <name evidence="5" type="ORF">GNP94_10890</name>
</gene>
<dbReference type="Pfam" id="PF02522">
    <property type="entry name" value="Antibiotic_NAT"/>
    <property type="match status" value="1"/>
</dbReference>
<dbReference type="GO" id="GO:0046677">
    <property type="term" value="P:response to antibiotic"/>
    <property type="evidence" value="ECO:0007669"/>
    <property type="project" value="UniProtKB-KW"/>
</dbReference>
<evidence type="ECO:0000313" key="6">
    <source>
        <dbReference type="EMBL" id="PAD77973.1"/>
    </source>
</evidence>
<comment type="similarity">
    <text evidence="1 4">Belongs to the antibiotic N-acetyltransferase family.</text>
</comment>
<dbReference type="GO" id="GO:0046353">
    <property type="term" value="F:aminoglycoside 3-N-acetyltransferase activity"/>
    <property type="evidence" value="ECO:0007669"/>
    <property type="project" value="UniProtKB-EC"/>
</dbReference>
<proteinExistence type="inferred from homology"/>
<keyword evidence="3 4" id="KW-0012">Acyltransferase</keyword>
<dbReference type="OrthoDB" id="7330654at2"/>
<name>A0A268EXW7_9BACL</name>
<dbReference type="Proteomes" id="UP000435177">
    <property type="component" value="Unassembled WGS sequence"/>
</dbReference>
<dbReference type="EMBL" id="NPBY01000027">
    <property type="protein sequence ID" value="PAD77973.1"/>
    <property type="molecule type" value="Genomic_DNA"/>
</dbReference>
<dbReference type="RefSeq" id="WP_095264687.1">
    <property type="nucleotide sequence ID" value="NZ_NPBY01000027.1"/>
</dbReference>
<dbReference type="InterPro" id="IPR028345">
    <property type="entry name" value="Antibiotic_NAT-like"/>
</dbReference>
<dbReference type="PANTHER" id="PTHR11104">
    <property type="entry name" value="AMINOGLYCOSIDE N3-ACETYLTRANSFERASE"/>
    <property type="match status" value="1"/>
</dbReference>
<evidence type="ECO:0000313" key="8">
    <source>
        <dbReference type="Proteomes" id="UP000435177"/>
    </source>
</evidence>
<evidence type="ECO:0000313" key="7">
    <source>
        <dbReference type="Proteomes" id="UP000215596"/>
    </source>
</evidence>
<protein>
    <recommendedName>
        <fullName evidence="4">Aminoglycoside N(3)-acetyltransferase</fullName>
        <ecNumber evidence="4">2.3.1.-</ecNumber>
    </recommendedName>
</protein>
<reference evidence="6 7" key="1">
    <citation type="submission" date="2017-07" db="EMBL/GenBank/DDBJ databases">
        <title>Isolation and whole genome analysis of endospore-forming bacteria from heroin.</title>
        <authorList>
            <person name="Kalinowski J."/>
            <person name="Ahrens B."/>
            <person name="Al-Dilaimi A."/>
            <person name="Winkler A."/>
            <person name="Wibberg D."/>
            <person name="Schleenbecker U."/>
            <person name="Ruckert C."/>
            <person name="Wolfel R."/>
            <person name="Grass G."/>
        </authorList>
    </citation>
    <scope>NUCLEOTIDE SEQUENCE [LARGE SCALE GENOMIC DNA]</scope>
    <source>
        <strain evidence="6 7">7537-G1</strain>
    </source>
</reference>